<evidence type="ECO:0000313" key="2">
    <source>
        <dbReference type="EMBL" id="UYP48468.1"/>
    </source>
</evidence>
<gene>
    <name evidence="2" type="ORF">NEF87_004753</name>
</gene>
<evidence type="ECO:0008006" key="4">
    <source>
        <dbReference type="Google" id="ProtNLM"/>
    </source>
</evidence>
<name>A0ABY6HYK0_9ARCH</name>
<feature type="transmembrane region" description="Helical" evidence="1">
    <location>
        <begin position="112"/>
        <end position="133"/>
    </location>
</feature>
<keyword evidence="1" id="KW-1133">Transmembrane helix</keyword>
<proteinExistence type="predicted"/>
<keyword evidence="1" id="KW-0472">Membrane</keyword>
<dbReference type="EMBL" id="CP104013">
    <property type="protein sequence ID" value="UYP48468.1"/>
    <property type="molecule type" value="Genomic_DNA"/>
</dbReference>
<feature type="transmembrane region" description="Helical" evidence="1">
    <location>
        <begin position="204"/>
        <end position="225"/>
    </location>
</feature>
<feature type="transmembrane region" description="Helical" evidence="1">
    <location>
        <begin position="68"/>
        <end position="91"/>
    </location>
</feature>
<accession>A0ABY6HYK0</accession>
<keyword evidence="3" id="KW-1185">Reference proteome</keyword>
<dbReference type="Pfam" id="PF19656">
    <property type="entry name" value="DUF6159"/>
    <property type="match status" value="1"/>
</dbReference>
<reference evidence="2" key="1">
    <citation type="submission" date="2022-09" db="EMBL/GenBank/DDBJ databases">
        <title>Actin cytoskeleton and complex cell architecture in an #Asgard archaeon.</title>
        <authorList>
            <person name="Ponce Toledo R.I."/>
            <person name="Schleper C."/>
            <person name="Rodrigues Oliveira T."/>
            <person name="Wollweber F."/>
            <person name="Xu J."/>
            <person name="Rittmann S."/>
            <person name="Klingl A."/>
            <person name="Pilhofer M."/>
        </authorList>
    </citation>
    <scope>NUCLEOTIDE SEQUENCE</scope>
    <source>
        <strain evidence="2">B-35</strain>
    </source>
</reference>
<protein>
    <recommendedName>
        <fullName evidence="4">DUF4013 domain-containing protein</fullName>
    </recommendedName>
</protein>
<feature type="transmembrane region" description="Helical" evidence="1">
    <location>
        <begin position="231"/>
        <end position="254"/>
    </location>
</feature>
<dbReference type="Proteomes" id="UP001208689">
    <property type="component" value="Chromosome"/>
</dbReference>
<dbReference type="InterPro" id="IPR046157">
    <property type="entry name" value="DUF6159"/>
</dbReference>
<sequence>MGVFGRSWEITKVSFSTVGKDKEMLWFPFLSAIFSGLYSFALLFPTIITQLLDDPNSYGAFDTLEYVFVFLTYLGLAFIATFFNVCVVYTTKIRFEGGNATFGQSLKFAFSKIHLIFMWSLLSATVGLIFYILEQASRGAGKWGRFILDAIRGILGLAWSIMTIFVVPGMVYYDLGPGKAIKKSVATLRETWGESLVRYFSMNLIKFVFGFLGFIACAVGSYFLYLAFDFVGILIGIGIFIVFLIILSLVFGVAESVYNTALFVYADKKSIATGYNSNIMKNGFKEQQYGKKN</sequence>
<keyword evidence="1" id="KW-0812">Transmembrane</keyword>
<evidence type="ECO:0000313" key="3">
    <source>
        <dbReference type="Proteomes" id="UP001208689"/>
    </source>
</evidence>
<feature type="transmembrane region" description="Helical" evidence="1">
    <location>
        <begin position="25"/>
        <end position="48"/>
    </location>
</feature>
<feature type="transmembrane region" description="Helical" evidence="1">
    <location>
        <begin position="153"/>
        <end position="173"/>
    </location>
</feature>
<evidence type="ECO:0000256" key="1">
    <source>
        <dbReference type="SAM" id="Phobius"/>
    </source>
</evidence>
<organism evidence="2 3">
    <name type="scientific">Candidatus Lokiarchaeum ossiferum</name>
    <dbReference type="NCBI Taxonomy" id="2951803"/>
    <lineage>
        <taxon>Archaea</taxon>
        <taxon>Promethearchaeati</taxon>
        <taxon>Promethearchaeota</taxon>
        <taxon>Promethearchaeia</taxon>
        <taxon>Promethearchaeales</taxon>
        <taxon>Promethearchaeaceae</taxon>
        <taxon>Candidatus Lokiarchaeum</taxon>
    </lineage>
</organism>